<feature type="region of interest" description="Disordered" evidence="1">
    <location>
        <begin position="552"/>
        <end position="577"/>
    </location>
</feature>
<evidence type="ECO:0008006" key="5">
    <source>
        <dbReference type="Google" id="ProtNLM"/>
    </source>
</evidence>
<feature type="transmembrane region" description="Helical" evidence="2">
    <location>
        <begin position="239"/>
        <end position="256"/>
    </location>
</feature>
<keyword evidence="2" id="KW-0472">Membrane</keyword>
<protein>
    <recommendedName>
        <fullName evidence="5">Glycosyltransferase RgtA/B/C/D-like domain-containing protein</fullName>
    </recommendedName>
</protein>
<organism evidence="3 4">
    <name type="scientific">Catenulispora pinistramenti</name>
    <dbReference type="NCBI Taxonomy" id="2705254"/>
    <lineage>
        <taxon>Bacteria</taxon>
        <taxon>Bacillati</taxon>
        <taxon>Actinomycetota</taxon>
        <taxon>Actinomycetes</taxon>
        <taxon>Catenulisporales</taxon>
        <taxon>Catenulisporaceae</taxon>
        <taxon>Catenulispora</taxon>
    </lineage>
</organism>
<gene>
    <name evidence="3" type="ORF">KGQ19_13660</name>
</gene>
<feature type="transmembrane region" description="Helical" evidence="2">
    <location>
        <begin position="110"/>
        <end position="131"/>
    </location>
</feature>
<sequence>MKTLRGWGRTSFAKLRRHGAGVAAVTWSALVVGIQGARLGRWIVDDAGISFAYARSLAEGHGPVVQAGAPPVEGYSDPTWVALLTVGRLLGLFDHGAWFGVPDYVLFPKALALLCVIGILICFYAAAVAVLPSRRIAAAVTAVAGTALGFVPTFVIWTFSGLENSFYALLVTSLAVLLLRAVAADPDRLLSRRSAVLAGVLVALAALTRPDGLIYFAVYPAVVLLLVDRQRIRETIRPGAYFFGPALGLYGVYVLWRRFEFGRWLPNTAVAKAQASPAVSDLNRVSDVLQYPGLVLSVVAIAVVVAGLVAVPAVRRPLTAVLVPLALALVAYCVLNQDWMGQLRFSTPVWPLAALAIAICAAQLVVLPGLRRRAGLAGALAGGLYLAYGVTGPMLSDSAARPVVPLCVVADENGELFNSFADIAGVEQGSLLLPDLGGTALTSRLRLRDTAGLVDAKVADYLHDKNPTGLRDYIFDAMQPTFIQTHGDWSPELMAGPGFDPRMLRDYTQIYPPAPDPADPRGSSDWIRDSVVKDPAVLAKLRAYAASAVPGQARYERRTPVGDCTDSLSVGEDLAGH</sequence>
<evidence type="ECO:0000256" key="2">
    <source>
        <dbReference type="SAM" id="Phobius"/>
    </source>
</evidence>
<evidence type="ECO:0000256" key="1">
    <source>
        <dbReference type="SAM" id="MobiDB-lite"/>
    </source>
</evidence>
<accession>A0ABS5KPI2</accession>
<feature type="transmembrane region" description="Helical" evidence="2">
    <location>
        <begin position="291"/>
        <end position="311"/>
    </location>
</feature>
<dbReference type="RefSeq" id="WP_212241876.1">
    <property type="nucleotide sequence ID" value="NZ_JACEGJ010000136.1"/>
</dbReference>
<feature type="transmembrane region" description="Helical" evidence="2">
    <location>
        <begin position="374"/>
        <end position="395"/>
    </location>
</feature>
<feature type="transmembrane region" description="Helical" evidence="2">
    <location>
        <begin position="212"/>
        <end position="227"/>
    </location>
</feature>
<keyword evidence="2" id="KW-1133">Transmembrane helix</keyword>
<comment type="caution">
    <text evidence="3">The sequence shown here is derived from an EMBL/GenBank/DDBJ whole genome shotgun (WGS) entry which is preliminary data.</text>
</comment>
<feature type="transmembrane region" description="Helical" evidence="2">
    <location>
        <begin position="165"/>
        <end position="183"/>
    </location>
</feature>
<feature type="transmembrane region" description="Helical" evidence="2">
    <location>
        <begin position="190"/>
        <end position="206"/>
    </location>
</feature>
<dbReference type="Proteomes" id="UP000730482">
    <property type="component" value="Unassembled WGS sequence"/>
</dbReference>
<dbReference type="EMBL" id="JAAFYZ010000037">
    <property type="protein sequence ID" value="MBS2547911.1"/>
    <property type="molecule type" value="Genomic_DNA"/>
</dbReference>
<feature type="transmembrane region" description="Helical" evidence="2">
    <location>
        <begin position="349"/>
        <end position="367"/>
    </location>
</feature>
<keyword evidence="2" id="KW-0812">Transmembrane</keyword>
<evidence type="ECO:0000313" key="4">
    <source>
        <dbReference type="Proteomes" id="UP000730482"/>
    </source>
</evidence>
<name>A0ABS5KPI2_9ACTN</name>
<feature type="transmembrane region" description="Helical" evidence="2">
    <location>
        <begin position="138"/>
        <end position="159"/>
    </location>
</feature>
<reference evidence="3 4" key="1">
    <citation type="submission" date="2020-02" db="EMBL/GenBank/DDBJ databases">
        <title>Acidophilic actinobacteria isolated from forest soil.</title>
        <authorList>
            <person name="Golinska P."/>
        </authorList>
    </citation>
    <scope>NUCLEOTIDE SEQUENCE [LARGE SCALE GENOMIC DNA]</scope>
    <source>
        <strain evidence="3 4">NL8</strain>
    </source>
</reference>
<proteinExistence type="predicted"/>
<keyword evidence="4" id="KW-1185">Reference proteome</keyword>
<feature type="transmembrane region" description="Helical" evidence="2">
    <location>
        <begin position="318"/>
        <end position="337"/>
    </location>
</feature>
<evidence type="ECO:0000313" key="3">
    <source>
        <dbReference type="EMBL" id="MBS2547911.1"/>
    </source>
</evidence>